<gene>
    <name evidence="2" type="ORF">LSTR_LSTR003396</name>
</gene>
<evidence type="ECO:0000313" key="3">
    <source>
        <dbReference type="Proteomes" id="UP000291343"/>
    </source>
</evidence>
<keyword evidence="3" id="KW-1185">Reference proteome</keyword>
<dbReference type="EMBL" id="QKKF02017590">
    <property type="protein sequence ID" value="RZF40886.1"/>
    <property type="molecule type" value="Genomic_DNA"/>
</dbReference>
<dbReference type="InParanoid" id="A0A482X5J4"/>
<evidence type="ECO:0000256" key="1">
    <source>
        <dbReference type="SAM" id="MobiDB-lite"/>
    </source>
</evidence>
<organism evidence="2 3">
    <name type="scientific">Laodelphax striatellus</name>
    <name type="common">Small brown planthopper</name>
    <name type="synonym">Delphax striatella</name>
    <dbReference type="NCBI Taxonomy" id="195883"/>
    <lineage>
        <taxon>Eukaryota</taxon>
        <taxon>Metazoa</taxon>
        <taxon>Ecdysozoa</taxon>
        <taxon>Arthropoda</taxon>
        <taxon>Hexapoda</taxon>
        <taxon>Insecta</taxon>
        <taxon>Pterygota</taxon>
        <taxon>Neoptera</taxon>
        <taxon>Paraneoptera</taxon>
        <taxon>Hemiptera</taxon>
        <taxon>Auchenorrhyncha</taxon>
        <taxon>Fulgoroidea</taxon>
        <taxon>Delphacidae</taxon>
        <taxon>Criomorphinae</taxon>
        <taxon>Laodelphax</taxon>
    </lineage>
</organism>
<dbReference type="Proteomes" id="UP000291343">
    <property type="component" value="Unassembled WGS sequence"/>
</dbReference>
<feature type="region of interest" description="Disordered" evidence="1">
    <location>
        <begin position="235"/>
        <end position="262"/>
    </location>
</feature>
<proteinExistence type="predicted"/>
<evidence type="ECO:0000313" key="2">
    <source>
        <dbReference type="EMBL" id="RZF40886.1"/>
    </source>
</evidence>
<sequence length="262" mass="29003">MRLIAKHRTTNNVWPVIHVGTQVAITRSCFVDSSKDFDHSRAGVLQGYVMCSSVLPLVHTGRASRSNKARSILRAALQLPPLPTTNPVHRNQPPPTTPIARRLRSTLITLRTELFRCLVIRCATQEATPSEIGFSARENSSCNANSLKTSLFETTLPKPLALQRLCKHSDVKPANFQTSTAATDGFAAVAATAAASFAATAAATSLKSHFRQSDVRSIQDDEFLWVFSLSFPCNGDDDKPEGWREMERRRKLKEKNDKREGE</sequence>
<protein>
    <submittedName>
        <fullName evidence="2">Uncharacterized protein</fullName>
    </submittedName>
</protein>
<name>A0A482X5J4_LAOST</name>
<reference evidence="2 3" key="1">
    <citation type="journal article" date="2017" name="Gigascience">
        <title>Genome sequence of the small brown planthopper, Laodelphax striatellus.</title>
        <authorList>
            <person name="Zhu J."/>
            <person name="Jiang F."/>
            <person name="Wang X."/>
            <person name="Yang P."/>
            <person name="Bao Y."/>
            <person name="Zhao W."/>
            <person name="Wang W."/>
            <person name="Lu H."/>
            <person name="Wang Q."/>
            <person name="Cui N."/>
            <person name="Li J."/>
            <person name="Chen X."/>
            <person name="Luo L."/>
            <person name="Yu J."/>
            <person name="Kang L."/>
            <person name="Cui F."/>
        </authorList>
    </citation>
    <scope>NUCLEOTIDE SEQUENCE [LARGE SCALE GENOMIC DNA]</scope>
    <source>
        <strain evidence="2">Lst14</strain>
    </source>
</reference>
<dbReference type="AlphaFoldDB" id="A0A482X5J4"/>
<accession>A0A482X5J4</accession>
<comment type="caution">
    <text evidence="2">The sequence shown here is derived from an EMBL/GenBank/DDBJ whole genome shotgun (WGS) entry which is preliminary data.</text>
</comment>
<feature type="compositionally biased region" description="Basic and acidic residues" evidence="1">
    <location>
        <begin position="236"/>
        <end position="262"/>
    </location>
</feature>